<evidence type="ECO:0000313" key="4">
    <source>
        <dbReference type="Proteomes" id="UP000319040"/>
    </source>
</evidence>
<dbReference type="OrthoDB" id="7168509at2"/>
<dbReference type="PANTHER" id="PTHR32060:SF30">
    <property type="entry name" value="CARBOXY-TERMINAL PROCESSING PROTEASE CTPA"/>
    <property type="match status" value="1"/>
</dbReference>
<dbReference type="InterPro" id="IPR036034">
    <property type="entry name" value="PDZ_sf"/>
</dbReference>
<dbReference type="Gene3D" id="2.30.42.10">
    <property type="match status" value="1"/>
</dbReference>
<evidence type="ECO:0000259" key="2">
    <source>
        <dbReference type="PROSITE" id="PS50106"/>
    </source>
</evidence>
<dbReference type="InterPro" id="IPR041489">
    <property type="entry name" value="PDZ_6"/>
</dbReference>
<dbReference type="SUPFAM" id="SSF50156">
    <property type="entry name" value="PDZ domain-like"/>
    <property type="match status" value="1"/>
</dbReference>
<dbReference type="Proteomes" id="UP000319040">
    <property type="component" value="Unassembled WGS sequence"/>
</dbReference>
<gene>
    <name evidence="3" type="ORF">SAMN06265379_10658</name>
</gene>
<dbReference type="EMBL" id="FXTB01000006">
    <property type="protein sequence ID" value="SMO73139.1"/>
    <property type="molecule type" value="Genomic_DNA"/>
</dbReference>
<dbReference type="GO" id="GO:0030288">
    <property type="term" value="C:outer membrane-bounded periplasmic space"/>
    <property type="evidence" value="ECO:0007669"/>
    <property type="project" value="TreeGrafter"/>
</dbReference>
<dbReference type="Pfam" id="PF17820">
    <property type="entry name" value="PDZ_6"/>
    <property type="match status" value="1"/>
</dbReference>
<dbReference type="SUPFAM" id="SSF52096">
    <property type="entry name" value="ClpP/crotonase"/>
    <property type="match status" value="1"/>
</dbReference>
<dbReference type="Pfam" id="PF03572">
    <property type="entry name" value="Peptidase_S41"/>
    <property type="match status" value="1"/>
</dbReference>
<feature type="domain" description="PDZ" evidence="2">
    <location>
        <begin position="101"/>
        <end position="150"/>
    </location>
</feature>
<keyword evidence="4" id="KW-1185">Reference proteome</keyword>
<dbReference type="SMART" id="SM00245">
    <property type="entry name" value="TSPc"/>
    <property type="match status" value="1"/>
</dbReference>
<dbReference type="InterPro" id="IPR029045">
    <property type="entry name" value="ClpP/crotonase-like_dom_sf"/>
</dbReference>
<dbReference type="SMART" id="SM00228">
    <property type="entry name" value="PDZ"/>
    <property type="match status" value="1"/>
</dbReference>
<accession>A0A521DN29</accession>
<evidence type="ECO:0000313" key="3">
    <source>
        <dbReference type="EMBL" id="SMO73139.1"/>
    </source>
</evidence>
<dbReference type="GO" id="GO:0007165">
    <property type="term" value="P:signal transduction"/>
    <property type="evidence" value="ECO:0007669"/>
    <property type="project" value="TreeGrafter"/>
</dbReference>
<dbReference type="AlphaFoldDB" id="A0A521DN29"/>
<protein>
    <submittedName>
        <fullName evidence="3">PDZ domain (Also known as DHR or GLGF)</fullName>
    </submittedName>
</protein>
<feature type="chain" id="PRO_5021929960" evidence="1">
    <location>
        <begin position="26"/>
        <end position="454"/>
    </location>
</feature>
<feature type="signal peptide" evidence="1">
    <location>
        <begin position="1"/>
        <end position="25"/>
    </location>
</feature>
<dbReference type="GO" id="GO:0008236">
    <property type="term" value="F:serine-type peptidase activity"/>
    <property type="evidence" value="ECO:0007669"/>
    <property type="project" value="InterPro"/>
</dbReference>
<dbReference type="Pfam" id="PF18294">
    <property type="entry name" value="Pept_S41_N"/>
    <property type="match status" value="1"/>
</dbReference>
<dbReference type="Gene3D" id="3.90.226.10">
    <property type="entry name" value="2-enoyl-CoA Hydratase, Chain A, domain 1"/>
    <property type="match status" value="1"/>
</dbReference>
<dbReference type="PROSITE" id="PS51257">
    <property type="entry name" value="PROKAR_LIPOPROTEIN"/>
    <property type="match status" value="1"/>
</dbReference>
<proteinExistence type="predicted"/>
<dbReference type="InterPro" id="IPR041613">
    <property type="entry name" value="Pept_S41_N"/>
</dbReference>
<reference evidence="3 4" key="1">
    <citation type="submission" date="2017-05" db="EMBL/GenBank/DDBJ databases">
        <authorList>
            <person name="Varghese N."/>
            <person name="Submissions S."/>
        </authorList>
    </citation>
    <scope>NUCLEOTIDE SEQUENCE [LARGE SCALE GENOMIC DNA]</scope>
    <source>
        <strain evidence="3 4">DSM 27040</strain>
    </source>
</reference>
<name>A0A521DN29_SACCC</name>
<dbReference type="RefSeq" id="WP_142533769.1">
    <property type="nucleotide sequence ID" value="NZ_FXTB01000006.1"/>
</dbReference>
<dbReference type="PANTHER" id="PTHR32060">
    <property type="entry name" value="TAIL-SPECIFIC PROTEASE"/>
    <property type="match status" value="1"/>
</dbReference>
<sequence>MRNLNLTPKFILVALAFICVLGACSDDVEIDPAVVEINRFVSQNMKDLYLWNTEMPALNPKTQPDTKAFFDELLYKKIDRWSFITDDVDELDNYFAGIRKELGYSLRGYYLKEGSDQVVAYVEYVEPGGPADRAGVKRGDLIIKVQDEDITPDNYSTLFFADKLTIGLGLITDSGLRDSPTSITFNSEVLQVNPILSHNVFNVEGKLIAYLAFTGFIDDFDDELQAVFAHFKAERVTDLILDLRYNGGGAVSTARLLASMICPASCAGKLFLRSAYNEGLEAAIKTELPDTYTDFFEDYFEDNVNNLDLSNLYVLTTQGTASASEMVIYSLSPYMNVVQIGEQTHGKYYGSTTIKDENKKHTWAIQPIIMRAENTDNSIDYGQGLIPDIKVNDDYTYPLGTTDDYLTAIAIQEITGAPMPTVQLKSGRMEYLKPASNLQFEEHPLKYEMHFNQK</sequence>
<dbReference type="InterPro" id="IPR001478">
    <property type="entry name" value="PDZ"/>
</dbReference>
<dbReference type="Gene3D" id="3.30.750.170">
    <property type="match status" value="1"/>
</dbReference>
<dbReference type="GO" id="GO:0004175">
    <property type="term" value="F:endopeptidase activity"/>
    <property type="evidence" value="ECO:0007669"/>
    <property type="project" value="TreeGrafter"/>
</dbReference>
<dbReference type="PROSITE" id="PS50106">
    <property type="entry name" value="PDZ"/>
    <property type="match status" value="1"/>
</dbReference>
<dbReference type="GO" id="GO:0006508">
    <property type="term" value="P:proteolysis"/>
    <property type="evidence" value="ECO:0007669"/>
    <property type="project" value="InterPro"/>
</dbReference>
<evidence type="ECO:0000256" key="1">
    <source>
        <dbReference type="SAM" id="SignalP"/>
    </source>
</evidence>
<dbReference type="CDD" id="cd07561">
    <property type="entry name" value="Peptidase_S41_CPP_like"/>
    <property type="match status" value="1"/>
</dbReference>
<organism evidence="3 4">
    <name type="scientific">Saccharicrinis carchari</name>
    <dbReference type="NCBI Taxonomy" id="1168039"/>
    <lineage>
        <taxon>Bacteria</taxon>
        <taxon>Pseudomonadati</taxon>
        <taxon>Bacteroidota</taxon>
        <taxon>Bacteroidia</taxon>
        <taxon>Marinilabiliales</taxon>
        <taxon>Marinilabiliaceae</taxon>
        <taxon>Saccharicrinis</taxon>
    </lineage>
</organism>
<keyword evidence="1" id="KW-0732">Signal</keyword>
<dbReference type="InterPro" id="IPR005151">
    <property type="entry name" value="Tail-specific_protease"/>
</dbReference>